<accession>A0A1G7MSG1</accession>
<dbReference type="EMBL" id="LT629690">
    <property type="protein sequence ID" value="SDF64049.1"/>
    <property type="molecule type" value="Genomic_DNA"/>
</dbReference>
<keyword evidence="2" id="KW-1185">Reference proteome</keyword>
<dbReference type="AlphaFoldDB" id="A0A1G7MSG1"/>
<sequence>MAQSTLRLRCHKTPTMICRCFRYGVMLVGMKRLLSATIALLLSVSAVAQDNGYWKATSNTAHSVTGDIIISGERLSIYFQPFTIADLRELNAEEIAAVFNFDSADGVHGKLYRLSIAGDRKFLHKNTLCGAEETQYMATAVQGKTMQVAFFSGSKMPSMKAEDLNNASTLCGTYTYSK</sequence>
<organism evidence="1 2">
    <name type="scientific">Terriglobus roseus</name>
    <dbReference type="NCBI Taxonomy" id="392734"/>
    <lineage>
        <taxon>Bacteria</taxon>
        <taxon>Pseudomonadati</taxon>
        <taxon>Acidobacteriota</taxon>
        <taxon>Terriglobia</taxon>
        <taxon>Terriglobales</taxon>
        <taxon>Acidobacteriaceae</taxon>
        <taxon>Terriglobus</taxon>
    </lineage>
</organism>
<dbReference type="Proteomes" id="UP000182427">
    <property type="component" value="Chromosome I"/>
</dbReference>
<proteinExistence type="predicted"/>
<gene>
    <name evidence="1" type="ORF">SAMN05444167_2878</name>
</gene>
<name>A0A1G7MSG1_9BACT</name>
<evidence type="ECO:0000313" key="2">
    <source>
        <dbReference type="Proteomes" id="UP000182427"/>
    </source>
</evidence>
<evidence type="ECO:0000313" key="1">
    <source>
        <dbReference type="EMBL" id="SDF64049.1"/>
    </source>
</evidence>
<protein>
    <submittedName>
        <fullName evidence="1">Uncharacterized protein</fullName>
    </submittedName>
</protein>
<reference evidence="1 2" key="1">
    <citation type="submission" date="2016-10" db="EMBL/GenBank/DDBJ databases">
        <authorList>
            <person name="de Groot N.N."/>
        </authorList>
    </citation>
    <scope>NUCLEOTIDE SEQUENCE [LARGE SCALE GENOMIC DNA]</scope>
    <source>
        <strain evidence="1 2">GAS232</strain>
    </source>
</reference>